<feature type="domain" description="PilZ" evidence="1">
    <location>
        <begin position="6"/>
        <end position="101"/>
    </location>
</feature>
<keyword evidence="3" id="KW-1185">Reference proteome</keyword>
<accession>S7TKQ3</accession>
<dbReference type="OrthoDB" id="5422120at2"/>
<dbReference type="Proteomes" id="UP000014977">
    <property type="component" value="Unassembled WGS sequence"/>
</dbReference>
<gene>
    <name evidence="2" type="ORF">dsmv_2968</name>
</gene>
<dbReference type="Gene3D" id="2.40.10.220">
    <property type="entry name" value="predicted glycosyltransferase like domains"/>
    <property type="match status" value="1"/>
</dbReference>
<dbReference type="GO" id="GO:0035438">
    <property type="term" value="F:cyclic-di-GMP binding"/>
    <property type="evidence" value="ECO:0007669"/>
    <property type="project" value="InterPro"/>
</dbReference>
<sequence length="150" mass="16819">MNVVTQRAFARNEYRAPIRFSRETAQTIHKGEMLNSSVGGMAFIAEHELRPGDGILIQLLETAPDACGLDVKQDYYAEVRWCIPGNAEEVSNFQVGVRFLMETCRLCDEIIHPCRLDNAGLCDACREHVCSFSDGTIKDCIENYLMGNVL</sequence>
<evidence type="ECO:0000313" key="3">
    <source>
        <dbReference type="Proteomes" id="UP000014977"/>
    </source>
</evidence>
<evidence type="ECO:0000259" key="1">
    <source>
        <dbReference type="Pfam" id="PF07238"/>
    </source>
</evidence>
<evidence type="ECO:0000313" key="2">
    <source>
        <dbReference type="EMBL" id="EPR37757.1"/>
    </source>
</evidence>
<dbReference type="InterPro" id="IPR009875">
    <property type="entry name" value="PilZ_domain"/>
</dbReference>
<proteinExistence type="predicted"/>
<dbReference type="eggNOG" id="ENOG502ZV8M">
    <property type="taxonomic scope" value="Bacteria"/>
</dbReference>
<organism evidence="2 3">
    <name type="scientific">Desulfococcus multivorans DSM 2059</name>
    <dbReference type="NCBI Taxonomy" id="1121405"/>
    <lineage>
        <taxon>Bacteria</taxon>
        <taxon>Pseudomonadati</taxon>
        <taxon>Thermodesulfobacteriota</taxon>
        <taxon>Desulfobacteria</taxon>
        <taxon>Desulfobacterales</taxon>
        <taxon>Desulfococcaceae</taxon>
        <taxon>Desulfococcus</taxon>
    </lineage>
</organism>
<dbReference type="RefSeq" id="WP_020878035.1">
    <property type="nucleotide sequence ID" value="NZ_ATHJ01000099.1"/>
</dbReference>
<name>S7TKQ3_DESML</name>
<dbReference type="EMBL" id="ATHJ01000099">
    <property type="protein sequence ID" value="EPR37757.1"/>
    <property type="molecule type" value="Genomic_DNA"/>
</dbReference>
<dbReference type="AlphaFoldDB" id="S7TKQ3"/>
<protein>
    <submittedName>
        <fullName evidence="2">Type IV pilus assembly PilZ</fullName>
    </submittedName>
</protein>
<dbReference type="Pfam" id="PF07238">
    <property type="entry name" value="PilZ"/>
    <property type="match status" value="1"/>
</dbReference>
<dbReference type="SUPFAM" id="SSF141371">
    <property type="entry name" value="PilZ domain-like"/>
    <property type="match status" value="1"/>
</dbReference>
<comment type="caution">
    <text evidence="2">The sequence shown here is derived from an EMBL/GenBank/DDBJ whole genome shotgun (WGS) entry which is preliminary data.</text>
</comment>
<reference evidence="2 3" key="1">
    <citation type="journal article" date="2013" name="Genome Announc.">
        <title>Draft genome sequences for three mercury-methylating, sulfate-reducing bacteria.</title>
        <authorList>
            <person name="Brown S.D."/>
            <person name="Hurt R.A.Jr."/>
            <person name="Gilmour C.C."/>
            <person name="Elias D.A."/>
        </authorList>
    </citation>
    <scope>NUCLEOTIDE SEQUENCE [LARGE SCALE GENOMIC DNA]</scope>
    <source>
        <strain evidence="2 3">DSM 2059</strain>
    </source>
</reference>